<evidence type="ECO:0000256" key="1">
    <source>
        <dbReference type="SAM" id="Phobius"/>
    </source>
</evidence>
<evidence type="ECO:0000259" key="2">
    <source>
        <dbReference type="Pfam" id="PF12158"/>
    </source>
</evidence>
<feature type="domain" description="DUF3592" evidence="2">
    <location>
        <begin position="152"/>
        <end position="211"/>
    </location>
</feature>
<keyword evidence="4" id="KW-1185">Reference proteome</keyword>
<evidence type="ECO:0000313" key="3">
    <source>
        <dbReference type="EMBL" id="RSM47603.1"/>
    </source>
</evidence>
<dbReference type="InterPro" id="IPR021994">
    <property type="entry name" value="DUF3592"/>
</dbReference>
<gene>
    <name evidence="3" type="ORF">DMA12_08125</name>
</gene>
<keyword evidence="1" id="KW-0472">Membrane</keyword>
<comment type="caution">
    <text evidence="3">The sequence shown here is derived from an EMBL/GenBank/DDBJ whole genome shotgun (WGS) entry which is preliminary data.</text>
</comment>
<reference evidence="3 4" key="1">
    <citation type="submission" date="2018-05" db="EMBL/GenBank/DDBJ databases">
        <title>Evolution of GPA BGCs.</title>
        <authorList>
            <person name="Waglechner N."/>
            <person name="Wright G.D."/>
        </authorList>
    </citation>
    <scope>NUCLEOTIDE SEQUENCE [LARGE SCALE GENOMIC DNA]</scope>
    <source>
        <strain evidence="3 4">DSM 5908</strain>
    </source>
</reference>
<keyword evidence="1" id="KW-1133">Transmembrane helix</keyword>
<proteinExistence type="predicted"/>
<accession>A0A428WWY5</accession>
<feature type="transmembrane region" description="Helical" evidence="1">
    <location>
        <begin position="58"/>
        <end position="76"/>
    </location>
</feature>
<feature type="transmembrane region" description="Helical" evidence="1">
    <location>
        <begin position="117"/>
        <end position="137"/>
    </location>
</feature>
<name>A0A428WWY5_AMYBA</name>
<dbReference type="Proteomes" id="UP000286716">
    <property type="component" value="Unassembled WGS sequence"/>
</dbReference>
<organism evidence="3 4">
    <name type="scientific">Amycolatopsis balhimycina DSM 5908</name>
    <dbReference type="NCBI Taxonomy" id="1081091"/>
    <lineage>
        <taxon>Bacteria</taxon>
        <taxon>Bacillati</taxon>
        <taxon>Actinomycetota</taxon>
        <taxon>Actinomycetes</taxon>
        <taxon>Pseudonocardiales</taxon>
        <taxon>Pseudonocardiaceae</taxon>
        <taxon>Amycolatopsis</taxon>
    </lineage>
</organism>
<keyword evidence="1" id="KW-0812">Transmembrane</keyword>
<evidence type="ECO:0000313" key="4">
    <source>
        <dbReference type="Proteomes" id="UP000286716"/>
    </source>
</evidence>
<protein>
    <submittedName>
        <fullName evidence="3">DUF3592 domain-containing protein</fullName>
    </submittedName>
</protein>
<dbReference type="OrthoDB" id="3617184at2"/>
<sequence>MNLGAGDLREYWELQRFRRRRTGWLVVSGFFWFVCAFFVTGTTWSLLSPDYVVADGELLLDFAYIGVPLAIAALTTRRVRAAGAAIGRLKAKTPLWLPSTPDVPGDTAVLRTAGRRAWAICAICAVLAPLGVMSFHAENTAADELLAHGTRVPGVVVSVRQHAKGGVSMVVRFAAGGTDRTAGIDRGSDRDYRPGDLVTVVYDPADPDRVRTTEEANHDQFGYFLGLVLLLASAVGTARFAVVARGWQRRYRAVAETGWHPGTVDGFWALRQLTARFEDGSRLGLRGVLSWRTYSLRNEFDDVPVLVGGTGLDMVVLVSRDGRSHAVPVQPRGPRTVRR</sequence>
<feature type="transmembrane region" description="Helical" evidence="1">
    <location>
        <begin position="221"/>
        <end position="242"/>
    </location>
</feature>
<dbReference type="EMBL" id="QHHU01000009">
    <property type="protein sequence ID" value="RSM47603.1"/>
    <property type="molecule type" value="Genomic_DNA"/>
</dbReference>
<dbReference type="AlphaFoldDB" id="A0A428WWY5"/>
<feature type="transmembrane region" description="Helical" evidence="1">
    <location>
        <begin position="24"/>
        <end position="46"/>
    </location>
</feature>
<dbReference type="Pfam" id="PF12158">
    <property type="entry name" value="DUF3592"/>
    <property type="match status" value="1"/>
</dbReference>
<dbReference type="RefSeq" id="WP_020644761.1">
    <property type="nucleotide sequence ID" value="NZ_QHHU01000009.1"/>
</dbReference>